<gene>
    <name evidence="10" type="ORF">DWB62_002275</name>
    <name evidence="9" type="ORF">GNY23_02275</name>
</gene>
<dbReference type="AlphaFoldDB" id="A0A7M4D1W3"/>
<dbReference type="GO" id="GO:0004784">
    <property type="term" value="F:superoxide dismutase activity"/>
    <property type="evidence" value="ECO:0007669"/>
    <property type="project" value="UniProtKB-EC"/>
</dbReference>
<keyword evidence="4 6" id="KW-0560">Oxidoreductase</keyword>
<feature type="binding site" evidence="5">
    <location>
        <position position="27"/>
    </location>
    <ligand>
        <name>Mn(2+)</name>
        <dbReference type="ChEBI" id="CHEBI:29035"/>
    </ligand>
</feature>
<dbReference type="InterPro" id="IPR036324">
    <property type="entry name" value="Mn/Fe_SOD_N_sf"/>
</dbReference>
<evidence type="ECO:0000259" key="7">
    <source>
        <dbReference type="Pfam" id="PF00081"/>
    </source>
</evidence>
<dbReference type="SUPFAM" id="SSF54719">
    <property type="entry name" value="Fe,Mn superoxide dismutase (SOD), C-terminal domain"/>
    <property type="match status" value="1"/>
</dbReference>
<evidence type="ECO:0000256" key="3">
    <source>
        <dbReference type="ARBA" id="ARBA00022723"/>
    </source>
</evidence>
<dbReference type="InterPro" id="IPR019832">
    <property type="entry name" value="Mn/Fe_SOD_C"/>
</dbReference>
<dbReference type="Pfam" id="PF02777">
    <property type="entry name" value="Sod_Fe_C"/>
    <property type="match status" value="1"/>
</dbReference>
<dbReference type="PANTHER" id="PTHR43595:SF2">
    <property type="entry name" value="SMALL RIBOSOMAL SUBUNIT PROTEIN MS42"/>
    <property type="match status" value="1"/>
</dbReference>
<dbReference type="OrthoDB" id="9803125at2"/>
<name>A0A7M4D1W3_9BACT</name>
<dbReference type="Gene3D" id="1.10.287.990">
    <property type="entry name" value="Fe,Mn superoxide dismutase (SOD) domain"/>
    <property type="match status" value="1"/>
</dbReference>
<dbReference type="PROSITE" id="PS00088">
    <property type="entry name" value="SOD_MN"/>
    <property type="match status" value="1"/>
</dbReference>
<dbReference type="GO" id="GO:0030145">
    <property type="term" value="F:manganese ion binding"/>
    <property type="evidence" value="ECO:0007669"/>
    <property type="project" value="UniProtKB-ARBA"/>
</dbReference>
<sequence>MAFELPKLPYAYDALEPHIDARTMEIHHSKHHAGYTNNLNAAIAGTDIEEQSIENILANISKQSVAVRNNGGGFFNHDLFWQVMSPKGGGKPSGSLLAAIEKDFGSFDSFKEEFSKAAATRFGSGWAWLVKQSNRKLVVSSTPNQDNPLMDVAEVKGTPILGLDVWEHAYYLKFQNKRPDYISEFWNVINWEEVAKRFQD</sequence>
<evidence type="ECO:0000256" key="5">
    <source>
        <dbReference type="PIRSR" id="PIRSR000349-1"/>
    </source>
</evidence>
<feature type="binding site" evidence="5">
    <location>
        <position position="168"/>
    </location>
    <ligand>
        <name>Mn(2+)</name>
        <dbReference type="ChEBI" id="CHEBI:29035"/>
    </ligand>
</feature>
<dbReference type="InterPro" id="IPR036314">
    <property type="entry name" value="SOD_C_sf"/>
</dbReference>
<organism evidence="9 12">
    <name type="scientific">Labilibaculum euxinus</name>
    <dbReference type="NCBI Taxonomy" id="2686357"/>
    <lineage>
        <taxon>Bacteria</taxon>
        <taxon>Pseudomonadati</taxon>
        <taxon>Bacteroidota</taxon>
        <taxon>Bacteroidia</taxon>
        <taxon>Marinilabiliales</taxon>
        <taxon>Marinifilaceae</taxon>
        <taxon>Labilibaculum</taxon>
    </lineage>
</organism>
<evidence type="ECO:0000313" key="12">
    <source>
        <dbReference type="Proteomes" id="UP000462449"/>
    </source>
</evidence>
<dbReference type="InterPro" id="IPR019833">
    <property type="entry name" value="Mn/Fe_SOD_BS"/>
</dbReference>
<evidence type="ECO:0000313" key="11">
    <source>
        <dbReference type="Proteomes" id="UP000285951"/>
    </source>
</evidence>
<reference evidence="9 12" key="2">
    <citation type="submission" date="2019-12" db="EMBL/GenBank/DDBJ databases">
        <title>Draft genome sequence of Labilibaculum sp. strain 44 isolated from deep waters of Black Sea.</title>
        <authorList>
            <person name="Yadav S."/>
            <person name="Villanueva L."/>
        </authorList>
    </citation>
    <scope>NUCLEOTIDE SEQUENCE [LARGE SCALE GENOMIC DNA]</scope>
    <source>
        <strain evidence="9 12">44</strain>
    </source>
</reference>
<evidence type="ECO:0000256" key="6">
    <source>
        <dbReference type="RuleBase" id="RU000414"/>
    </source>
</evidence>
<evidence type="ECO:0000313" key="10">
    <source>
        <dbReference type="EMBL" id="MVB05847.1"/>
    </source>
</evidence>
<protein>
    <recommendedName>
        <fullName evidence="2 6">Superoxide dismutase</fullName>
        <ecNumber evidence="2 6">1.15.1.1</ecNumber>
    </recommendedName>
</protein>
<reference evidence="10 11" key="1">
    <citation type="submission" date="2019-11" db="EMBL/GenBank/DDBJ databases">
        <title>Draft genome sequence of Labilibaculum sp. strain SYP isolated from Black Sea.</title>
        <authorList>
            <person name="Yadav S."/>
            <person name="Villanueva L."/>
        </authorList>
    </citation>
    <scope>NUCLEOTIDE SEQUENCE [LARGE SCALE GENOMIC DNA]</scope>
    <source>
        <strain evidence="10 11">44</strain>
    </source>
</reference>
<feature type="domain" description="Manganese/iron superoxide dismutase C-terminal" evidence="8">
    <location>
        <begin position="92"/>
        <end position="197"/>
    </location>
</feature>
<dbReference type="EC" id="1.15.1.1" evidence="2 6"/>
<evidence type="ECO:0000256" key="4">
    <source>
        <dbReference type="ARBA" id="ARBA00023002"/>
    </source>
</evidence>
<dbReference type="GO" id="GO:0005737">
    <property type="term" value="C:cytoplasm"/>
    <property type="evidence" value="ECO:0007669"/>
    <property type="project" value="TreeGrafter"/>
</dbReference>
<dbReference type="PRINTS" id="PR01703">
    <property type="entry name" value="MNSODISMTASE"/>
</dbReference>
<feature type="binding site" evidence="5">
    <location>
        <position position="77"/>
    </location>
    <ligand>
        <name>Mn(2+)</name>
        <dbReference type="ChEBI" id="CHEBI:29035"/>
    </ligand>
</feature>
<dbReference type="PIRSF" id="PIRSF000349">
    <property type="entry name" value="SODismutase"/>
    <property type="match status" value="1"/>
</dbReference>
<dbReference type="FunFam" id="1.10.287.990:FF:000001">
    <property type="entry name" value="Superoxide dismutase"/>
    <property type="match status" value="1"/>
</dbReference>
<evidence type="ECO:0000256" key="2">
    <source>
        <dbReference type="ARBA" id="ARBA00012682"/>
    </source>
</evidence>
<keyword evidence="11" id="KW-1185">Reference proteome</keyword>
<dbReference type="FunFam" id="3.55.40.20:FF:000001">
    <property type="entry name" value="Superoxide dismutase"/>
    <property type="match status" value="1"/>
</dbReference>
<dbReference type="PANTHER" id="PTHR43595">
    <property type="entry name" value="37S RIBOSOMAL PROTEIN S26, MITOCHONDRIAL"/>
    <property type="match status" value="1"/>
</dbReference>
<comment type="caution">
    <text evidence="9">The sequence shown here is derived from an EMBL/GenBank/DDBJ whole genome shotgun (WGS) entry which is preliminary data.</text>
</comment>
<comment type="function">
    <text evidence="6">Destroys radicals which are normally produced within the cells and which are toxic to biological systems.</text>
</comment>
<evidence type="ECO:0000259" key="8">
    <source>
        <dbReference type="Pfam" id="PF02777"/>
    </source>
</evidence>
<dbReference type="EMBL" id="QTZN02000002">
    <property type="protein sequence ID" value="MVB05847.1"/>
    <property type="molecule type" value="Genomic_DNA"/>
</dbReference>
<comment type="similarity">
    <text evidence="1 6">Belongs to the iron/manganese superoxide dismutase family.</text>
</comment>
<dbReference type="RefSeq" id="WP_156194550.1">
    <property type="nucleotide sequence ID" value="NZ_QTZN02000002.1"/>
</dbReference>
<dbReference type="Proteomes" id="UP000462449">
    <property type="component" value="Unassembled WGS sequence"/>
</dbReference>
<dbReference type="Pfam" id="PF00081">
    <property type="entry name" value="Sod_Fe_N"/>
    <property type="match status" value="1"/>
</dbReference>
<comment type="catalytic activity">
    <reaction evidence="6">
        <text>2 superoxide + 2 H(+) = H2O2 + O2</text>
        <dbReference type="Rhea" id="RHEA:20696"/>
        <dbReference type="ChEBI" id="CHEBI:15378"/>
        <dbReference type="ChEBI" id="CHEBI:15379"/>
        <dbReference type="ChEBI" id="CHEBI:16240"/>
        <dbReference type="ChEBI" id="CHEBI:18421"/>
        <dbReference type="EC" id="1.15.1.1"/>
    </reaction>
</comment>
<dbReference type="EMBL" id="WOTW01000002">
    <property type="protein sequence ID" value="MUP36642.1"/>
    <property type="molecule type" value="Genomic_DNA"/>
</dbReference>
<evidence type="ECO:0000313" key="9">
    <source>
        <dbReference type="EMBL" id="MUP36642.1"/>
    </source>
</evidence>
<dbReference type="Gene3D" id="3.55.40.20">
    <property type="entry name" value="Iron/manganese superoxide dismutase, C-terminal domain"/>
    <property type="match status" value="1"/>
</dbReference>
<proteinExistence type="inferred from homology"/>
<feature type="domain" description="Manganese/iron superoxide dismutase N-terminal" evidence="7">
    <location>
        <begin position="3"/>
        <end position="85"/>
    </location>
</feature>
<dbReference type="InterPro" id="IPR019831">
    <property type="entry name" value="Mn/Fe_SOD_N"/>
</dbReference>
<dbReference type="Proteomes" id="UP000285951">
    <property type="component" value="Unassembled WGS sequence"/>
</dbReference>
<keyword evidence="3 5" id="KW-0479">Metal-binding</keyword>
<accession>A0A7M4D1W3</accession>
<dbReference type="InterPro" id="IPR001189">
    <property type="entry name" value="Mn/Fe_SOD"/>
</dbReference>
<evidence type="ECO:0000256" key="1">
    <source>
        <dbReference type="ARBA" id="ARBA00008714"/>
    </source>
</evidence>
<dbReference type="SUPFAM" id="SSF46609">
    <property type="entry name" value="Fe,Mn superoxide dismutase (SOD), N-terminal domain"/>
    <property type="match status" value="1"/>
</dbReference>
<feature type="binding site" evidence="5">
    <location>
        <position position="164"/>
    </location>
    <ligand>
        <name>Mn(2+)</name>
        <dbReference type="ChEBI" id="CHEBI:29035"/>
    </ligand>
</feature>